<accession>A0ABN2P4D5</accession>
<dbReference type="Gene3D" id="3.30.565.10">
    <property type="entry name" value="Histidine kinase-like ATPase, C-terminal domain"/>
    <property type="match status" value="1"/>
</dbReference>
<dbReference type="NCBIfam" id="NF047322">
    <property type="entry name" value="HK_morpho_MacS"/>
    <property type="match status" value="1"/>
</dbReference>
<dbReference type="InterPro" id="IPR036890">
    <property type="entry name" value="HATPase_C_sf"/>
</dbReference>
<evidence type="ECO:0000256" key="2">
    <source>
        <dbReference type="ARBA" id="ARBA00022777"/>
    </source>
</evidence>
<dbReference type="PANTHER" id="PTHR24421">
    <property type="entry name" value="NITRATE/NITRITE SENSOR PROTEIN NARX-RELATED"/>
    <property type="match status" value="1"/>
</dbReference>
<feature type="transmembrane region" description="Helical" evidence="5">
    <location>
        <begin position="86"/>
        <end position="103"/>
    </location>
</feature>
<feature type="transmembrane region" description="Helical" evidence="5">
    <location>
        <begin position="30"/>
        <end position="48"/>
    </location>
</feature>
<keyword evidence="4" id="KW-0175">Coiled coil</keyword>
<sequence>MATWQPSRAGAPWRGPAAVAVQDRMFRALAVLRFVVLANTVVVFAVRHDELVRPALGVAVLAVLAGWTVVGSLVMRRARRRTAPVLGLDLALGAAALLLTPVVKGPDFALSLPGYWVMTPLLAWAVCLRWSGGLLAGVVLAACDLAVRPEITQTNVGNVFLLLIGGPIVGYLCGSLQQMAARRDAAERAAAAAEERARLARAVHDGVLQVLALVQRRGPELGGDGVELGRLAGEQEGSLRALIARQDALVPPRRTGAAPLGAAPLDAATVDLTVPLGARVDTRPPVASLVGTGGAVEVPVGVADELVAAVGACLDNVARHVGEDAAAWVLLEDTGAAVVVTVRDAGPGIAPGRLDEAATQGRLGVSGSVRGRLADLGGSAELTTGPGGTVWQLTWPRR</sequence>
<organism evidence="8 9">
    <name type="scientific">Nocardioides lentus</name>
    <dbReference type="NCBI Taxonomy" id="338077"/>
    <lineage>
        <taxon>Bacteria</taxon>
        <taxon>Bacillati</taxon>
        <taxon>Actinomycetota</taxon>
        <taxon>Actinomycetes</taxon>
        <taxon>Propionibacteriales</taxon>
        <taxon>Nocardioidaceae</taxon>
        <taxon>Nocardioides</taxon>
    </lineage>
</organism>
<keyword evidence="1" id="KW-0808">Transferase</keyword>
<comment type="caution">
    <text evidence="8">The sequence shown here is derived from an EMBL/GenBank/DDBJ whole genome shotgun (WGS) entry which is preliminary data.</text>
</comment>
<dbReference type="InterPro" id="IPR045975">
    <property type="entry name" value="DUF5931"/>
</dbReference>
<evidence type="ECO:0000256" key="1">
    <source>
        <dbReference type="ARBA" id="ARBA00022679"/>
    </source>
</evidence>
<feature type="transmembrane region" description="Helical" evidence="5">
    <location>
        <begin position="159"/>
        <end position="180"/>
    </location>
</feature>
<dbReference type="RefSeq" id="WP_344005135.1">
    <property type="nucleotide sequence ID" value="NZ_BAAAMY010000002.1"/>
</dbReference>
<evidence type="ECO:0000313" key="8">
    <source>
        <dbReference type="EMBL" id="GAA1912260.1"/>
    </source>
</evidence>
<evidence type="ECO:0000256" key="4">
    <source>
        <dbReference type="SAM" id="Coils"/>
    </source>
</evidence>
<protein>
    <submittedName>
        <fullName evidence="8">DUF5931 domain-containing protein</fullName>
    </submittedName>
</protein>
<evidence type="ECO:0000256" key="5">
    <source>
        <dbReference type="SAM" id="Phobius"/>
    </source>
</evidence>
<keyword evidence="5" id="KW-1133">Transmembrane helix</keyword>
<evidence type="ECO:0000259" key="7">
    <source>
        <dbReference type="Pfam" id="PF19354"/>
    </source>
</evidence>
<keyword evidence="5" id="KW-0812">Transmembrane</keyword>
<name>A0ABN2P4D5_9ACTN</name>
<keyword evidence="3" id="KW-0902">Two-component regulatory system</keyword>
<feature type="transmembrane region" description="Helical" evidence="5">
    <location>
        <begin position="123"/>
        <end position="147"/>
    </location>
</feature>
<gene>
    <name evidence="8" type="ORF">GCM10009737_12200</name>
</gene>
<evidence type="ECO:0000256" key="3">
    <source>
        <dbReference type="ARBA" id="ARBA00023012"/>
    </source>
</evidence>
<proteinExistence type="predicted"/>
<evidence type="ECO:0000313" key="9">
    <source>
        <dbReference type="Proteomes" id="UP001501612"/>
    </source>
</evidence>
<dbReference type="Proteomes" id="UP001501612">
    <property type="component" value="Unassembled WGS sequence"/>
</dbReference>
<dbReference type="Pfam" id="PF19354">
    <property type="entry name" value="DUF5931"/>
    <property type="match status" value="1"/>
</dbReference>
<keyword evidence="5" id="KW-0472">Membrane</keyword>
<feature type="transmembrane region" description="Helical" evidence="5">
    <location>
        <begin position="54"/>
        <end position="74"/>
    </location>
</feature>
<feature type="coiled-coil region" evidence="4">
    <location>
        <begin position="176"/>
        <end position="203"/>
    </location>
</feature>
<feature type="domain" description="Histidine kinase/HSP90-like ATPase" evidence="6">
    <location>
        <begin position="302"/>
        <end position="396"/>
    </location>
</feature>
<keyword evidence="9" id="KW-1185">Reference proteome</keyword>
<dbReference type="SUPFAM" id="SSF55874">
    <property type="entry name" value="ATPase domain of HSP90 chaperone/DNA topoisomerase II/histidine kinase"/>
    <property type="match status" value="1"/>
</dbReference>
<feature type="domain" description="DUF5931" evidence="7">
    <location>
        <begin position="19"/>
        <end position="172"/>
    </location>
</feature>
<evidence type="ECO:0000259" key="6">
    <source>
        <dbReference type="Pfam" id="PF02518"/>
    </source>
</evidence>
<dbReference type="InterPro" id="IPR003594">
    <property type="entry name" value="HATPase_dom"/>
</dbReference>
<reference evidence="8 9" key="1">
    <citation type="journal article" date="2019" name="Int. J. Syst. Evol. Microbiol.">
        <title>The Global Catalogue of Microorganisms (GCM) 10K type strain sequencing project: providing services to taxonomists for standard genome sequencing and annotation.</title>
        <authorList>
            <consortium name="The Broad Institute Genomics Platform"/>
            <consortium name="The Broad Institute Genome Sequencing Center for Infectious Disease"/>
            <person name="Wu L."/>
            <person name="Ma J."/>
        </authorList>
    </citation>
    <scope>NUCLEOTIDE SEQUENCE [LARGE SCALE GENOMIC DNA]</scope>
    <source>
        <strain evidence="8 9">JCM 14046</strain>
    </source>
</reference>
<dbReference type="EMBL" id="BAAAMY010000002">
    <property type="protein sequence ID" value="GAA1912260.1"/>
    <property type="molecule type" value="Genomic_DNA"/>
</dbReference>
<dbReference type="InterPro" id="IPR050482">
    <property type="entry name" value="Sensor_HK_TwoCompSys"/>
</dbReference>
<dbReference type="Pfam" id="PF02518">
    <property type="entry name" value="HATPase_c"/>
    <property type="match status" value="1"/>
</dbReference>
<dbReference type="PANTHER" id="PTHR24421:SF61">
    <property type="entry name" value="OXYGEN SENSOR HISTIDINE KINASE NREB"/>
    <property type="match status" value="1"/>
</dbReference>
<keyword evidence="2" id="KW-0418">Kinase</keyword>